<evidence type="ECO:0000313" key="2">
    <source>
        <dbReference type="Proteomes" id="UP000076798"/>
    </source>
</evidence>
<reference evidence="1 2" key="1">
    <citation type="journal article" date="2016" name="Mol. Biol. Evol.">
        <title>Comparative Genomics of Early-Diverging Mushroom-Forming Fungi Provides Insights into the Origins of Lignocellulose Decay Capabilities.</title>
        <authorList>
            <person name="Nagy L.G."/>
            <person name="Riley R."/>
            <person name="Tritt A."/>
            <person name="Adam C."/>
            <person name="Daum C."/>
            <person name="Floudas D."/>
            <person name="Sun H."/>
            <person name="Yadav J.S."/>
            <person name="Pangilinan J."/>
            <person name="Larsson K.H."/>
            <person name="Matsuura K."/>
            <person name="Barry K."/>
            <person name="Labutti K."/>
            <person name="Kuo R."/>
            <person name="Ohm R.A."/>
            <person name="Bhattacharya S.S."/>
            <person name="Shirouzu T."/>
            <person name="Yoshinaga Y."/>
            <person name="Martin F.M."/>
            <person name="Grigoriev I.V."/>
            <person name="Hibbett D.S."/>
        </authorList>
    </citation>
    <scope>NUCLEOTIDE SEQUENCE [LARGE SCALE GENOMIC DNA]</scope>
    <source>
        <strain evidence="1 2">HHB10207 ss-3</strain>
    </source>
</reference>
<keyword evidence="2" id="KW-1185">Reference proteome</keyword>
<evidence type="ECO:0000313" key="1">
    <source>
        <dbReference type="EMBL" id="KZT37863.1"/>
    </source>
</evidence>
<proteinExistence type="predicted"/>
<name>A0A166CVK8_9AGAM</name>
<accession>A0A166CVK8</accession>
<organism evidence="1 2">
    <name type="scientific">Sistotremastrum suecicum HHB10207 ss-3</name>
    <dbReference type="NCBI Taxonomy" id="1314776"/>
    <lineage>
        <taxon>Eukaryota</taxon>
        <taxon>Fungi</taxon>
        <taxon>Dikarya</taxon>
        <taxon>Basidiomycota</taxon>
        <taxon>Agaricomycotina</taxon>
        <taxon>Agaricomycetes</taxon>
        <taxon>Sistotremastrales</taxon>
        <taxon>Sistotremastraceae</taxon>
        <taxon>Sistotremastrum</taxon>
    </lineage>
</organism>
<dbReference type="EMBL" id="KV428074">
    <property type="protein sequence ID" value="KZT37863.1"/>
    <property type="molecule type" value="Genomic_DNA"/>
</dbReference>
<gene>
    <name evidence="1" type="ORF">SISSUDRAFT_1033780</name>
</gene>
<dbReference type="AlphaFoldDB" id="A0A166CVK8"/>
<sequence>MKSKRRARRLRMRESNEGDICLCDKSKFEMTPEWPRAKVDCQSIARTVAQQGAGYVVETLASDELDLKIRAFQPLTHEWRRTKSWIYSTALIQSKNALQEAILHQDQRCNLLKDLGPACIWMDSVTCRCQRKRRVGFGYPVDELNGTDAQRGLFIALNALESSESSDPRRPE</sequence>
<protein>
    <submittedName>
        <fullName evidence="1">Uncharacterized protein</fullName>
    </submittedName>
</protein>
<dbReference type="Proteomes" id="UP000076798">
    <property type="component" value="Unassembled WGS sequence"/>
</dbReference>